<dbReference type="PROSITE" id="PS00675">
    <property type="entry name" value="SIGMA54_INTERACT_1"/>
    <property type="match status" value="1"/>
</dbReference>
<evidence type="ECO:0000256" key="2">
    <source>
        <dbReference type="ARBA" id="ARBA00022797"/>
    </source>
</evidence>
<name>U1WPP6_ANEAE</name>
<dbReference type="InterPro" id="IPR058031">
    <property type="entry name" value="AAA_lid_NorR"/>
</dbReference>
<dbReference type="GO" id="GO:0006355">
    <property type="term" value="P:regulation of DNA-templated transcription"/>
    <property type="evidence" value="ECO:0007669"/>
    <property type="project" value="InterPro"/>
</dbReference>
<keyword evidence="2" id="KW-0058">Aromatic hydrocarbons catabolism</keyword>
<sequence>MLCYSCTIYEAGRLWSVVISKEWDTLLDLISDGIIITDHEGTILKVNKAYERIVSIKPKALVGKNIKEMVKDGTIPESSTLKVLQTKQEVTLFHENNEKDLLYTGTPMFNERNEIVAVVNCVRDMRELNELKRTVTQIKQVNQEYREQLDYFHGRESKIDGLIAESREMQHVLTLATKVAPLDSVVMLRGESGVGKEVIAKFIHTHSKRVSEAFIKVNCGAIPKDLMESEFFGYETGAFTGASKGGKPGFFELADKGTLFLDEIGDMPQELQVKLLRVLEDREFRRIGGVKTIRSDVRIIAATNQPLEELVEQKKFRKDLYYRLQVYPIVIPPLRERTTDIPHLIEYYLNTFQERHGTPTRINPEAIYILSQYKWPGNIREVINLLERLVIICSNREILPEHLPREITDCLHLIKPVHFKEQLEWIEFQELQRALEQHGSTRKASESLQMSKTTFIRKLKKYEGRFKMDHK</sequence>
<dbReference type="InterPro" id="IPR025943">
    <property type="entry name" value="Sigma_54_int_dom_ATP-bd_2"/>
</dbReference>
<dbReference type="Gene3D" id="1.10.10.60">
    <property type="entry name" value="Homeodomain-like"/>
    <property type="match status" value="1"/>
</dbReference>
<dbReference type="GO" id="GO:0003677">
    <property type="term" value="F:DNA binding"/>
    <property type="evidence" value="ECO:0007669"/>
    <property type="project" value="UniProtKB-KW"/>
</dbReference>
<dbReference type="SMART" id="SM00091">
    <property type="entry name" value="PAS"/>
    <property type="match status" value="1"/>
</dbReference>
<proteinExistence type="predicted"/>
<dbReference type="Gene3D" id="3.40.50.300">
    <property type="entry name" value="P-loop containing nucleotide triphosphate hydrolases"/>
    <property type="match status" value="1"/>
</dbReference>
<accession>U1WPP6</accession>
<dbReference type="eggNOG" id="COG3829">
    <property type="taxonomic scope" value="Bacteria"/>
</dbReference>
<dbReference type="PANTHER" id="PTHR32071:SF101">
    <property type="entry name" value="ACETOIN DEHYDROGENASE OPERON TRANSCRIPTIONAL ACTIVATOR ACOR"/>
    <property type="match status" value="1"/>
</dbReference>
<dbReference type="CDD" id="cd00130">
    <property type="entry name" value="PAS"/>
    <property type="match status" value="1"/>
</dbReference>
<dbReference type="InterPro" id="IPR025662">
    <property type="entry name" value="Sigma_54_int_dom_ATP-bd_1"/>
</dbReference>
<dbReference type="Pfam" id="PF00158">
    <property type="entry name" value="Sigma54_activat"/>
    <property type="match status" value="1"/>
</dbReference>
<dbReference type="Pfam" id="PF13426">
    <property type="entry name" value="PAS_9"/>
    <property type="match status" value="1"/>
</dbReference>
<reference evidence="7 8" key="1">
    <citation type="submission" date="2013-08" db="EMBL/GenBank/DDBJ databases">
        <authorList>
            <person name="Weinstock G."/>
            <person name="Sodergren E."/>
            <person name="Wylie T."/>
            <person name="Fulton L."/>
            <person name="Fulton R."/>
            <person name="Fronick C."/>
            <person name="O'Laughlin M."/>
            <person name="Godfrey J."/>
            <person name="Miner T."/>
            <person name="Herter B."/>
            <person name="Appelbaum E."/>
            <person name="Cordes M."/>
            <person name="Lek S."/>
            <person name="Wollam A."/>
            <person name="Pepin K.H."/>
            <person name="Palsikar V.B."/>
            <person name="Mitreva M."/>
            <person name="Wilson R.K."/>
        </authorList>
    </citation>
    <scope>NUCLEOTIDE SEQUENCE [LARGE SCALE GENOMIC DNA]</scope>
    <source>
        <strain evidence="7 8">ATCC 12856</strain>
    </source>
</reference>
<dbReference type="Pfam" id="PF25601">
    <property type="entry name" value="AAA_lid_14"/>
    <property type="match status" value="1"/>
</dbReference>
<dbReference type="Gene3D" id="1.10.8.60">
    <property type="match status" value="1"/>
</dbReference>
<dbReference type="InterPro" id="IPR000014">
    <property type="entry name" value="PAS"/>
</dbReference>
<dbReference type="PROSITE" id="PS50045">
    <property type="entry name" value="SIGMA54_INTERACT_4"/>
    <property type="match status" value="1"/>
</dbReference>
<dbReference type="SUPFAM" id="SSF46689">
    <property type="entry name" value="Homeodomain-like"/>
    <property type="match status" value="1"/>
</dbReference>
<dbReference type="FunFam" id="3.40.50.300:FF:000006">
    <property type="entry name" value="DNA-binding transcriptional regulator NtrC"/>
    <property type="match status" value="1"/>
</dbReference>
<dbReference type="NCBIfam" id="TIGR00229">
    <property type="entry name" value="sensory_box"/>
    <property type="match status" value="1"/>
</dbReference>
<evidence type="ECO:0000259" key="6">
    <source>
        <dbReference type="PROSITE" id="PS50112"/>
    </source>
</evidence>
<dbReference type="EMBL" id="AWSJ01000090">
    <property type="protein sequence ID" value="ERI10584.1"/>
    <property type="molecule type" value="Genomic_DNA"/>
</dbReference>
<dbReference type="SMART" id="SM00382">
    <property type="entry name" value="AAA"/>
    <property type="match status" value="1"/>
</dbReference>
<dbReference type="Gene3D" id="3.30.450.20">
    <property type="entry name" value="PAS domain"/>
    <property type="match status" value="1"/>
</dbReference>
<evidence type="ECO:0000256" key="1">
    <source>
        <dbReference type="ARBA" id="ARBA00022741"/>
    </source>
</evidence>
<evidence type="ECO:0000259" key="5">
    <source>
        <dbReference type="PROSITE" id="PS50045"/>
    </source>
</evidence>
<dbReference type="InterPro" id="IPR035965">
    <property type="entry name" value="PAS-like_dom_sf"/>
</dbReference>
<feature type="domain" description="PAS" evidence="6">
    <location>
        <begin position="19"/>
        <end position="70"/>
    </location>
</feature>
<comment type="caution">
    <text evidence="7">The sequence shown here is derived from an EMBL/GenBank/DDBJ whole genome shotgun (WGS) entry which is preliminary data.</text>
</comment>
<dbReference type="InterPro" id="IPR003593">
    <property type="entry name" value="AAA+_ATPase"/>
</dbReference>
<dbReference type="HOGENOM" id="CLU_000445_8_1_9"/>
<keyword evidence="8" id="KW-1185">Reference proteome</keyword>
<evidence type="ECO:0000256" key="3">
    <source>
        <dbReference type="ARBA" id="ARBA00022840"/>
    </source>
</evidence>
<dbReference type="AlphaFoldDB" id="U1WPP6"/>
<dbReference type="GO" id="GO:0005524">
    <property type="term" value="F:ATP binding"/>
    <property type="evidence" value="ECO:0007669"/>
    <property type="project" value="UniProtKB-KW"/>
</dbReference>
<dbReference type="SUPFAM" id="SSF52540">
    <property type="entry name" value="P-loop containing nucleoside triphosphate hydrolases"/>
    <property type="match status" value="1"/>
</dbReference>
<gene>
    <name evidence="7" type="ORF">HMPREF0083_01332</name>
</gene>
<protein>
    <recommendedName>
        <fullName evidence="4">HTH-type transcriptional regulatory protein TyrR</fullName>
    </recommendedName>
</protein>
<dbReference type="InterPro" id="IPR002078">
    <property type="entry name" value="Sigma_54_int"/>
</dbReference>
<dbReference type="Pfam" id="PF18024">
    <property type="entry name" value="HTH_50"/>
    <property type="match status" value="1"/>
</dbReference>
<evidence type="ECO:0000313" key="7">
    <source>
        <dbReference type="EMBL" id="ERI10584.1"/>
    </source>
</evidence>
<dbReference type="PATRIC" id="fig|649747.3.peg.1204"/>
<dbReference type="CDD" id="cd00009">
    <property type="entry name" value="AAA"/>
    <property type="match status" value="1"/>
</dbReference>
<dbReference type="InterPro" id="IPR027417">
    <property type="entry name" value="P-loop_NTPase"/>
</dbReference>
<dbReference type="InterPro" id="IPR009057">
    <property type="entry name" value="Homeodomain-like_sf"/>
</dbReference>
<dbReference type="PROSITE" id="PS50112">
    <property type="entry name" value="PAS"/>
    <property type="match status" value="1"/>
</dbReference>
<dbReference type="STRING" id="649747.HMPREF0083_01332"/>
<evidence type="ECO:0000313" key="8">
    <source>
        <dbReference type="Proteomes" id="UP000016511"/>
    </source>
</evidence>
<feature type="domain" description="Sigma-54 factor interaction" evidence="5">
    <location>
        <begin position="162"/>
        <end position="391"/>
    </location>
</feature>
<keyword evidence="1" id="KW-0547">Nucleotide-binding</keyword>
<dbReference type="PANTHER" id="PTHR32071">
    <property type="entry name" value="TRANSCRIPTIONAL REGULATORY PROTEIN"/>
    <property type="match status" value="1"/>
</dbReference>
<dbReference type="PROSITE" id="PS00676">
    <property type="entry name" value="SIGMA54_INTERACT_2"/>
    <property type="match status" value="1"/>
</dbReference>
<dbReference type="Proteomes" id="UP000016511">
    <property type="component" value="Unassembled WGS sequence"/>
</dbReference>
<dbReference type="InterPro" id="IPR030828">
    <property type="entry name" value="HTH_TyrR"/>
</dbReference>
<evidence type="ECO:0000256" key="4">
    <source>
        <dbReference type="ARBA" id="ARBA00029500"/>
    </source>
</evidence>
<keyword evidence="3" id="KW-0067">ATP-binding</keyword>
<organism evidence="7 8">
    <name type="scientific">Aneurinibacillus aneurinilyticus ATCC 12856</name>
    <dbReference type="NCBI Taxonomy" id="649747"/>
    <lineage>
        <taxon>Bacteria</taxon>
        <taxon>Bacillati</taxon>
        <taxon>Bacillota</taxon>
        <taxon>Bacilli</taxon>
        <taxon>Bacillales</taxon>
        <taxon>Paenibacillaceae</taxon>
        <taxon>Aneurinibacillus group</taxon>
        <taxon>Aneurinibacillus</taxon>
    </lineage>
</organism>
<dbReference type="SUPFAM" id="SSF55785">
    <property type="entry name" value="PYP-like sensor domain (PAS domain)"/>
    <property type="match status" value="1"/>
</dbReference>